<dbReference type="GO" id="GO:0005829">
    <property type="term" value="C:cytosol"/>
    <property type="evidence" value="ECO:0007669"/>
    <property type="project" value="TreeGrafter"/>
</dbReference>
<dbReference type="GO" id="GO:0004798">
    <property type="term" value="F:dTMP kinase activity"/>
    <property type="evidence" value="ECO:0007669"/>
    <property type="project" value="UniProtKB-UniRule"/>
</dbReference>
<accession>A0A3P1T6T1</accession>
<evidence type="ECO:0000313" key="13">
    <source>
        <dbReference type="EMBL" id="RRD05221.1"/>
    </source>
</evidence>
<comment type="catalytic activity">
    <reaction evidence="9 11">
        <text>dTMP + ATP = dTDP + ADP</text>
        <dbReference type="Rhea" id="RHEA:13517"/>
        <dbReference type="ChEBI" id="CHEBI:30616"/>
        <dbReference type="ChEBI" id="CHEBI:58369"/>
        <dbReference type="ChEBI" id="CHEBI:63528"/>
        <dbReference type="ChEBI" id="CHEBI:456216"/>
        <dbReference type="EC" id="2.7.4.9"/>
    </reaction>
</comment>
<feature type="binding site" evidence="11">
    <location>
        <begin position="11"/>
        <end position="18"/>
    </location>
    <ligand>
        <name>ATP</name>
        <dbReference type="ChEBI" id="CHEBI:30616"/>
    </ligand>
</feature>
<dbReference type="Proteomes" id="UP000280819">
    <property type="component" value="Unassembled WGS sequence"/>
</dbReference>
<dbReference type="SUPFAM" id="SSF52540">
    <property type="entry name" value="P-loop containing nucleoside triphosphate hydrolases"/>
    <property type="match status" value="1"/>
</dbReference>
<dbReference type="RefSeq" id="WP_124844581.1">
    <property type="nucleotide sequence ID" value="NZ_JAUNKP010000026.1"/>
</dbReference>
<dbReference type="GO" id="GO:0005524">
    <property type="term" value="F:ATP binding"/>
    <property type="evidence" value="ECO:0007669"/>
    <property type="project" value="UniProtKB-UniRule"/>
</dbReference>
<keyword evidence="5 11" id="KW-0545">Nucleotide biosynthesis</keyword>
<feature type="domain" description="Thymidylate kinase-like" evidence="12">
    <location>
        <begin position="9"/>
        <end position="191"/>
    </location>
</feature>
<evidence type="ECO:0000256" key="2">
    <source>
        <dbReference type="ARBA" id="ARBA00012980"/>
    </source>
</evidence>
<dbReference type="HAMAP" id="MF_00165">
    <property type="entry name" value="Thymidylate_kinase"/>
    <property type="match status" value="1"/>
</dbReference>
<evidence type="ECO:0000256" key="6">
    <source>
        <dbReference type="ARBA" id="ARBA00022741"/>
    </source>
</evidence>
<dbReference type="CDD" id="cd01672">
    <property type="entry name" value="TMPK"/>
    <property type="match status" value="1"/>
</dbReference>
<dbReference type="GO" id="GO:0006235">
    <property type="term" value="P:dTTP biosynthetic process"/>
    <property type="evidence" value="ECO:0007669"/>
    <property type="project" value="UniProtKB-UniRule"/>
</dbReference>
<dbReference type="Gene3D" id="3.40.50.300">
    <property type="entry name" value="P-loop containing nucleotide triphosphate hydrolases"/>
    <property type="match status" value="1"/>
</dbReference>
<dbReference type="PANTHER" id="PTHR10344:SF4">
    <property type="entry name" value="UMP-CMP KINASE 2, MITOCHONDRIAL"/>
    <property type="match status" value="1"/>
</dbReference>
<keyword evidence="8 11" id="KW-0067">ATP-binding</keyword>
<dbReference type="PANTHER" id="PTHR10344">
    <property type="entry name" value="THYMIDYLATE KINASE"/>
    <property type="match status" value="1"/>
</dbReference>
<comment type="caution">
    <text evidence="13">The sequence shown here is derived from an EMBL/GenBank/DDBJ whole genome shotgun (WGS) entry which is preliminary data.</text>
</comment>
<comment type="function">
    <text evidence="10 11">Phosphorylation of dTMP to form dTDP in both de novo and salvage pathways of dTTP synthesis.</text>
</comment>
<dbReference type="Pfam" id="PF02223">
    <property type="entry name" value="Thymidylate_kin"/>
    <property type="match status" value="1"/>
</dbReference>
<evidence type="ECO:0000313" key="14">
    <source>
        <dbReference type="Proteomes" id="UP000280819"/>
    </source>
</evidence>
<name>A0A3P1T6T1_9ACTN</name>
<organism evidence="13 14">
    <name type="scientific">Arachnia propionica</name>
    <dbReference type="NCBI Taxonomy" id="1750"/>
    <lineage>
        <taxon>Bacteria</taxon>
        <taxon>Bacillati</taxon>
        <taxon>Actinomycetota</taxon>
        <taxon>Actinomycetes</taxon>
        <taxon>Propionibacteriales</taxon>
        <taxon>Propionibacteriaceae</taxon>
        <taxon>Arachnia</taxon>
    </lineage>
</organism>
<evidence type="ECO:0000256" key="8">
    <source>
        <dbReference type="ARBA" id="ARBA00022840"/>
    </source>
</evidence>
<dbReference type="AlphaFoldDB" id="A0A3P1T6T1"/>
<dbReference type="InterPro" id="IPR039430">
    <property type="entry name" value="Thymidylate_kin-like_dom"/>
</dbReference>
<dbReference type="GO" id="GO:0006233">
    <property type="term" value="P:dTDP biosynthetic process"/>
    <property type="evidence" value="ECO:0007669"/>
    <property type="project" value="InterPro"/>
</dbReference>
<proteinExistence type="inferred from homology"/>
<evidence type="ECO:0000256" key="11">
    <source>
        <dbReference type="HAMAP-Rule" id="MF_00165"/>
    </source>
</evidence>
<evidence type="ECO:0000256" key="7">
    <source>
        <dbReference type="ARBA" id="ARBA00022777"/>
    </source>
</evidence>
<evidence type="ECO:0000256" key="4">
    <source>
        <dbReference type="ARBA" id="ARBA00022679"/>
    </source>
</evidence>
<dbReference type="EC" id="2.7.4.9" evidence="2 11"/>
<evidence type="ECO:0000256" key="5">
    <source>
        <dbReference type="ARBA" id="ARBA00022727"/>
    </source>
</evidence>
<reference evidence="13 14" key="1">
    <citation type="submission" date="2018-11" db="EMBL/GenBank/DDBJ databases">
        <title>Genomes From Bacteria Associated with the Canine Oral Cavity: a Test Case for Automated Genome-Based Taxonomic Assignment.</title>
        <authorList>
            <person name="Coil D.A."/>
            <person name="Jospin G."/>
            <person name="Darling A.E."/>
            <person name="Wallis C."/>
            <person name="Davis I.J."/>
            <person name="Harris S."/>
            <person name="Eisen J.A."/>
            <person name="Holcombe L.J."/>
            <person name="O'Flynn C."/>
        </authorList>
    </citation>
    <scope>NUCLEOTIDE SEQUENCE [LARGE SCALE GENOMIC DNA]</scope>
    <source>
        <strain evidence="13 14">OH887_COT-365</strain>
    </source>
</reference>
<keyword evidence="6 11" id="KW-0547">Nucleotide-binding</keyword>
<dbReference type="OrthoDB" id="9774907at2"/>
<evidence type="ECO:0000256" key="3">
    <source>
        <dbReference type="ARBA" id="ARBA00017144"/>
    </source>
</evidence>
<evidence type="ECO:0000259" key="12">
    <source>
        <dbReference type="Pfam" id="PF02223"/>
    </source>
</evidence>
<comment type="similarity">
    <text evidence="1 11">Belongs to the thymidylate kinase family.</text>
</comment>
<sequence>MSRGLFIVFEGGDGVGKSTQVRRLTAWLEERGLPHLVTRQPGGTRIGAKLRQILLDPGHQELHARTEALVYAADKAQHVEEVIRPALERGQVVLCDRYVDSMIAYQGAGRVLDFAEVERVAAWATGGLTPDLTVLLDADPRQAVARIREQDRLEAAGLDFHRRAREHFLHLARRAPKRYLVLHARNSREQIGAGVTARVERLLAGLSS</sequence>
<dbReference type="NCBIfam" id="TIGR00041">
    <property type="entry name" value="DTMP_kinase"/>
    <property type="match status" value="1"/>
</dbReference>
<evidence type="ECO:0000256" key="10">
    <source>
        <dbReference type="ARBA" id="ARBA00057735"/>
    </source>
</evidence>
<keyword evidence="4 11" id="KW-0808">Transferase</keyword>
<keyword evidence="7 11" id="KW-0418">Kinase</keyword>
<dbReference type="FunFam" id="3.40.50.300:FF:000225">
    <property type="entry name" value="Thymidylate kinase"/>
    <property type="match status" value="1"/>
</dbReference>
<gene>
    <name evidence="11" type="primary">tmk</name>
    <name evidence="13" type="ORF">EII34_07770</name>
</gene>
<dbReference type="EMBL" id="RQZG01000007">
    <property type="protein sequence ID" value="RRD05221.1"/>
    <property type="molecule type" value="Genomic_DNA"/>
</dbReference>
<dbReference type="InterPro" id="IPR018094">
    <property type="entry name" value="Thymidylate_kinase"/>
</dbReference>
<dbReference type="GO" id="GO:0006227">
    <property type="term" value="P:dUDP biosynthetic process"/>
    <property type="evidence" value="ECO:0007669"/>
    <property type="project" value="TreeGrafter"/>
</dbReference>
<dbReference type="InterPro" id="IPR027417">
    <property type="entry name" value="P-loop_NTPase"/>
</dbReference>
<protein>
    <recommendedName>
        <fullName evidence="3 11">Thymidylate kinase</fullName>
        <ecNumber evidence="2 11">2.7.4.9</ecNumber>
    </recommendedName>
    <alternativeName>
        <fullName evidence="11">dTMP kinase</fullName>
    </alternativeName>
</protein>
<evidence type="ECO:0000256" key="9">
    <source>
        <dbReference type="ARBA" id="ARBA00048743"/>
    </source>
</evidence>
<evidence type="ECO:0000256" key="1">
    <source>
        <dbReference type="ARBA" id="ARBA00009776"/>
    </source>
</evidence>